<dbReference type="GO" id="GO:0007059">
    <property type="term" value="P:chromosome segregation"/>
    <property type="evidence" value="ECO:0007669"/>
    <property type="project" value="TreeGrafter"/>
</dbReference>
<dbReference type="OrthoDB" id="3176965at2"/>
<evidence type="ECO:0000259" key="2">
    <source>
        <dbReference type="SMART" id="SM00470"/>
    </source>
</evidence>
<reference evidence="3 4" key="1">
    <citation type="submission" date="2017-02" db="EMBL/GenBank/DDBJ databases">
        <authorList>
            <person name="Peterson S.W."/>
        </authorList>
    </citation>
    <scope>NUCLEOTIDE SEQUENCE [LARGE SCALE GENOMIC DNA]</scope>
    <source>
        <strain evidence="3 4">B Mb 05.01</strain>
    </source>
</reference>
<keyword evidence="4" id="KW-1185">Reference proteome</keyword>
<evidence type="ECO:0000313" key="4">
    <source>
        <dbReference type="Proteomes" id="UP000196320"/>
    </source>
</evidence>
<proteinExistence type="predicted"/>
<feature type="domain" description="ParB-like N-terminal" evidence="2">
    <location>
        <begin position="9"/>
        <end position="93"/>
    </location>
</feature>
<dbReference type="AlphaFoldDB" id="A0A1R4KB03"/>
<feature type="compositionally biased region" description="Low complexity" evidence="1">
    <location>
        <begin position="140"/>
        <end position="152"/>
    </location>
</feature>
<sequence>MSRSGYLVLEHSIDEIELGFSFRRDLGDLDELVESIRRTGGLLVPISITPQNVLIAGERRLAALRILEYRVVPVWVVTGISDRLATVLAIKDEHALQKMLTPVEQAELYTEYKDILAEDNARKQRATRFGARPDTDTQDPEGASADPGEAAAGPGGDGGVESTPPHSEAAGASGKTRVQAAKAVTGRDSHSMLDQVVELQQIAATETEDPEIRQEAAEALIELNTDGKVNGRYLRVKILQALAALRRAADDPAEPEPVRQAASAELQVAQTQEAPKDMLREATRALTHLAQLRQQATAAGPTGWTDADPLLRQKHQNRRLVDLLRREHGWWDRFDADDFGRYADPDQWELVASYAAGTSRFLEAATVARDTGLQDGDDADVQ</sequence>
<dbReference type="SUPFAM" id="SSF110849">
    <property type="entry name" value="ParB/Sulfiredoxin"/>
    <property type="match status" value="1"/>
</dbReference>
<evidence type="ECO:0000256" key="1">
    <source>
        <dbReference type="SAM" id="MobiDB-lite"/>
    </source>
</evidence>
<dbReference type="Pfam" id="PF02195">
    <property type="entry name" value="ParB_N"/>
    <property type="match status" value="1"/>
</dbReference>
<dbReference type="Gene3D" id="3.90.1530.10">
    <property type="entry name" value="Conserved hypothetical protein from pyrococcus furiosus pfu- 392566-001, ParB domain"/>
    <property type="match status" value="1"/>
</dbReference>
<dbReference type="EMBL" id="FUKO01000029">
    <property type="protein sequence ID" value="SJN41496.1"/>
    <property type="molecule type" value="Genomic_DNA"/>
</dbReference>
<dbReference type="RefSeq" id="WP_087132362.1">
    <property type="nucleotide sequence ID" value="NZ_FUKO01000029.1"/>
</dbReference>
<dbReference type="SMART" id="SM00470">
    <property type="entry name" value="ParB"/>
    <property type="match status" value="1"/>
</dbReference>
<dbReference type="PANTHER" id="PTHR33375:SF1">
    <property type="entry name" value="CHROMOSOME-PARTITIONING PROTEIN PARB-RELATED"/>
    <property type="match status" value="1"/>
</dbReference>
<dbReference type="InterPro" id="IPR003115">
    <property type="entry name" value="ParB_N"/>
</dbReference>
<dbReference type="InterPro" id="IPR050336">
    <property type="entry name" value="Chromosome_partition/occlusion"/>
</dbReference>
<name>A0A1R4KB03_9MICO</name>
<gene>
    <name evidence="3" type="ORF">FM104_11440</name>
</gene>
<dbReference type="Proteomes" id="UP000196320">
    <property type="component" value="Unassembled WGS sequence"/>
</dbReference>
<dbReference type="InterPro" id="IPR036086">
    <property type="entry name" value="ParB/Sulfiredoxin_sf"/>
</dbReference>
<feature type="region of interest" description="Disordered" evidence="1">
    <location>
        <begin position="128"/>
        <end position="189"/>
    </location>
</feature>
<dbReference type="PANTHER" id="PTHR33375">
    <property type="entry name" value="CHROMOSOME-PARTITIONING PROTEIN PARB-RELATED"/>
    <property type="match status" value="1"/>
</dbReference>
<dbReference type="GO" id="GO:0005694">
    <property type="term" value="C:chromosome"/>
    <property type="evidence" value="ECO:0007669"/>
    <property type="project" value="TreeGrafter"/>
</dbReference>
<evidence type="ECO:0000313" key="3">
    <source>
        <dbReference type="EMBL" id="SJN41496.1"/>
    </source>
</evidence>
<organism evidence="3 4">
    <name type="scientific">Microbacterium esteraromaticum</name>
    <dbReference type="NCBI Taxonomy" id="57043"/>
    <lineage>
        <taxon>Bacteria</taxon>
        <taxon>Bacillati</taxon>
        <taxon>Actinomycetota</taxon>
        <taxon>Actinomycetes</taxon>
        <taxon>Micrococcales</taxon>
        <taxon>Microbacteriaceae</taxon>
        <taxon>Microbacterium</taxon>
    </lineage>
</organism>
<protein>
    <submittedName>
        <fullName evidence="3">Chromosome (Plasmid) partitioning protein ParB</fullName>
    </submittedName>
</protein>
<accession>A0A1R4KB03</accession>